<feature type="transmembrane region" description="Helical" evidence="8">
    <location>
        <begin position="123"/>
        <end position="148"/>
    </location>
</feature>
<evidence type="ECO:0000256" key="1">
    <source>
        <dbReference type="ARBA" id="ARBA00004651"/>
    </source>
</evidence>
<evidence type="ECO:0000256" key="2">
    <source>
        <dbReference type="ARBA" id="ARBA00010145"/>
    </source>
</evidence>
<keyword evidence="5 8" id="KW-0812">Transmembrane</keyword>
<keyword evidence="6 8" id="KW-1133">Transmembrane helix</keyword>
<dbReference type="GO" id="GO:0005886">
    <property type="term" value="C:plasma membrane"/>
    <property type="evidence" value="ECO:0007669"/>
    <property type="project" value="UniProtKB-SubCell"/>
</dbReference>
<dbReference type="PANTHER" id="PTHR36838">
    <property type="entry name" value="AUXIN EFFLUX CARRIER FAMILY PROTEIN"/>
    <property type="match status" value="1"/>
</dbReference>
<evidence type="ECO:0000256" key="6">
    <source>
        <dbReference type="ARBA" id="ARBA00022989"/>
    </source>
</evidence>
<dbReference type="Proteomes" id="UP000225108">
    <property type="component" value="Unassembled WGS sequence"/>
</dbReference>
<reference evidence="9 10" key="1">
    <citation type="submission" date="2017-10" db="EMBL/GenBank/DDBJ databases">
        <title>The draft genome sequence of Williamsia sp. BULT 1.1 isolated from the semi-arid grassland soils from South Africa.</title>
        <authorList>
            <person name="Kabwe M.H."/>
            <person name="Govender N."/>
            <person name="Mutseka Lunga P."/>
            <person name="Vikram S."/>
            <person name="Makhalanyane T.P."/>
        </authorList>
    </citation>
    <scope>NUCLEOTIDE SEQUENCE [LARGE SCALE GENOMIC DNA]</scope>
    <source>
        <strain evidence="9 10">BULT 1.1</strain>
    </source>
</reference>
<evidence type="ECO:0000256" key="5">
    <source>
        <dbReference type="ARBA" id="ARBA00022692"/>
    </source>
</evidence>
<comment type="caution">
    <text evidence="9">The sequence shown here is derived from an EMBL/GenBank/DDBJ whole genome shotgun (WGS) entry which is preliminary data.</text>
</comment>
<evidence type="ECO:0000256" key="8">
    <source>
        <dbReference type="SAM" id="Phobius"/>
    </source>
</evidence>
<feature type="transmembrane region" description="Helical" evidence="8">
    <location>
        <begin position="94"/>
        <end position="117"/>
    </location>
</feature>
<dbReference type="EMBL" id="PEBD01000004">
    <property type="protein sequence ID" value="PHV68596.1"/>
    <property type="molecule type" value="Genomic_DNA"/>
</dbReference>
<organism evidence="9 10">
    <name type="scientific">Williamsia marianensis</name>
    <dbReference type="NCBI Taxonomy" id="85044"/>
    <lineage>
        <taxon>Bacteria</taxon>
        <taxon>Bacillati</taxon>
        <taxon>Actinomycetota</taxon>
        <taxon>Actinomycetes</taxon>
        <taxon>Mycobacteriales</taxon>
        <taxon>Nocardiaceae</taxon>
        <taxon>Williamsia</taxon>
    </lineage>
</organism>
<keyword evidence="3" id="KW-0813">Transport</keyword>
<dbReference type="InterPro" id="IPR004776">
    <property type="entry name" value="Mem_transp_PIN-like"/>
</dbReference>
<evidence type="ECO:0000256" key="4">
    <source>
        <dbReference type="ARBA" id="ARBA00022475"/>
    </source>
</evidence>
<evidence type="ECO:0000313" key="10">
    <source>
        <dbReference type="Proteomes" id="UP000225108"/>
    </source>
</evidence>
<comment type="similarity">
    <text evidence="2">Belongs to the auxin efflux carrier (TC 2.A.69) family.</text>
</comment>
<dbReference type="Pfam" id="PF03547">
    <property type="entry name" value="Mem_trans"/>
    <property type="match status" value="1"/>
</dbReference>
<dbReference type="AlphaFoldDB" id="A0A2G3PS44"/>
<keyword evidence="4" id="KW-1003">Cell membrane</keyword>
<keyword evidence="7 8" id="KW-0472">Membrane</keyword>
<dbReference type="Gene3D" id="1.20.1530.20">
    <property type="match status" value="1"/>
</dbReference>
<comment type="subcellular location">
    <subcellularLocation>
        <location evidence="1">Cell membrane</location>
        <topology evidence="1">Multi-pass membrane protein</topology>
    </subcellularLocation>
</comment>
<feature type="transmembrane region" description="Helical" evidence="8">
    <location>
        <begin position="169"/>
        <end position="189"/>
    </location>
</feature>
<accession>A0A2G3PS44</accession>
<feature type="transmembrane region" description="Helical" evidence="8">
    <location>
        <begin position="201"/>
        <end position="224"/>
    </location>
</feature>
<feature type="transmembrane region" description="Helical" evidence="8">
    <location>
        <begin position="6"/>
        <end position="22"/>
    </location>
</feature>
<dbReference type="InterPro" id="IPR038770">
    <property type="entry name" value="Na+/solute_symporter_sf"/>
</dbReference>
<feature type="transmembrane region" description="Helical" evidence="8">
    <location>
        <begin position="296"/>
        <end position="315"/>
    </location>
</feature>
<sequence length="316" mass="33133">MSGVIQGFTVIFIVVAVGYVLGRTEALGPGAVMVLSRLVFFVCTPALLFSSLAKADLADVFSTTLVVAGGSAFVVGAIYFALARLLLHRAIPEAVIGALSASYVNSANLGIPIAIFVLDDASFVAPLLLFQIMVYSPLALTTLDLIALRDSDESGSRRRISLRDTVVTPFTNPIVLGGAAGLVVSLIGVTLPEAVMEPFDMLGNASVPGALLVFGLSLTGVSVLQKGESPRRDVALASVLKMVVQPVLVYLVVRYAFHATGHELFALVVIAALPTAQNVLVYANRYQRGVVLARDSALVTTLLSIPAIMLIALLLA</sequence>
<evidence type="ECO:0008006" key="11">
    <source>
        <dbReference type="Google" id="ProtNLM"/>
    </source>
</evidence>
<evidence type="ECO:0000256" key="7">
    <source>
        <dbReference type="ARBA" id="ARBA00023136"/>
    </source>
</evidence>
<dbReference type="GO" id="GO:0055085">
    <property type="term" value="P:transmembrane transport"/>
    <property type="evidence" value="ECO:0007669"/>
    <property type="project" value="InterPro"/>
</dbReference>
<feature type="transmembrane region" description="Helical" evidence="8">
    <location>
        <begin position="236"/>
        <end position="258"/>
    </location>
</feature>
<evidence type="ECO:0000256" key="3">
    <source>
        <dbReference type="ARBA" id="ARBA00022448"/>
    </source>
</evidence>
<feature type="transmembrane region" description="Helical" evidence="8">
    <location>
        <begin position="65"/>
        <end position="87"/>
    </location>
</feature>
<gene>
    <name evidence="9" type="ORF">CSW57_05230</name>
</gene>
<dbReference type="RefSeq" id="WP_099381716.1">
    <property type="nucleotide sequence ID" value="NZ_PEBD01000004.1"/>
</dbReference>
<feature type="transmembrane region" description="Helical" evidence="8">
    <location>
        <begin position="34"/>
        <end position="53"/>
    </location>
</feature>
<protein>
    <recommendedName>
        <fullName evidence="11">AEC family transporter</fullName>
    </recommendedName>
</protein>
<evidence type="ECO:0000313" key="9">
    <source>
        <dbReference type="EMBL" id="PHV68596.1"/>
    </source>
</evidence>
<feature type="transmembrane region" description="Helical" evidence="8">
    <location>
        <begin position="264"/>
        <end position="284"/>
    </location>
</feature>
<name>A0A2G3PS44_WILMA</name>
<proteinExistence type="inferred from homology"/>
<dbReference type="PANTHER" id="PTHR36838:SF1">
    <property type="entry name" value="SLR1864 PROTEIN"/>
    <property type="match status" value="1"/>
</dbReference>